<feature type="region of interest" description="Disordered" evidence="8">
    <location>
        <begin position="22"/>
        <end position="60"/>
    </location>
</feature>
<dbReference type="InterPro" id="IPR027540">
    <property type="entry name" value="Coq4_euk"/>
</dbReference>
<accession>A0A0D6ETE4</accession>
<reference evidence="10" key="1">
    <citation type="submission" date="2015-02" db="EMBL/GenBank/DDBJ databases">
        <authorList>
            <person name="Gon?alves P."/>
        </authorList>
    </citation>
    <scope>NUCLEOTIDE SEQUENCE [LARGE SCALE GENOMIC DNA]</scope>
</reference>
<dbReference type="GO" id="GO:0008270">
    <property type="term" value="F:zinc ion binding"/>
    <property type="evidence" value="ECO:0007669"/>
    <property type="project" value="UniProtKB-UniRule"/>
</dbReference>
<evidence type="ECO:0000256" key="5">
    <source>
        <dbReference type="ARBA" id="ARBA00023239"/>
    </source>
</evidence>
<keyword evidence="5 7" id="KW-0456">Lyase</keyword>
<dbReference type="PANTHER" id="PTHR12922">
    <property type="entry name" value="UBIQUINONE BIOSYNTHESIS PROTEIN"/>
    <property type="match status" value="1"/>
</dbReference>
<protein>
    <recommendedName>
        <fullName evidence="6">4-hydroxy-3-methoxy-5-polyprenylbenzoate decarboxylase</fullName>
    </recommendedName>
</protein>
<name>A0A0D6ETE4_SPOSA</name>
<keyword evidence="3 7" id="KW-0496">Mitochondrion</keyword>
<dbReference type="OrthoDB" id="4249at2759"/>
<evidence type="ECO:0000313" key="9">
    <source>
        <dbReference type="EMBL" id="CEQ43214.1"/>
    </source>
</evidence>
<evidence type="ECO:0000256" key="8">
    <source>
        <dbReference type="SAM" id="MobiDB-lite"/>
    </source>
</evidence>
<feature type="binding site" evidence="7">
    <location>
        <position position="227"/>
    </location>
    <ligand>
        <name>Zn(2+)</name>
        <dbReference type="ChEBI" id="CHEBI:29105"/>
    </ligand>
</feature>
<evidence type="ECO:0000256" key="7">
    <source>
        <dbReference type="HAMAP-Rule" id="MF_03111"/>
    </source>
</evidence>
<dbReference type="InterPro" id="IPR007715">
    <property type="entry name" value="Coq4"/>
</dbReference>
<feature type="binding site" evidence="7">
    <location>
        <position position="211"/>
    </location>
    <ligand>
        <name>Zn(2+)</name>
        <dbReference type="ChEBI" id="CHEBI:29105"/>
    </ligand>
</feature>
<comment type="similarity">
    <text evidence="7">Belongs to the COQ4 family.</text>
</comment>
<dbReference type="PANTHER" id="PTHR12922:SF7">
    <property type="entry name" value="UBIQUINONE BIOSYNTHESIS PROTEIN COQ4 HOMOLOG, MITOCHONDRIAL"/>
    <property type="match status" value="1"/>
</dbReference>
<keyword evidence="7" id="KW-0479">Metal-binding</keyword>
<evidence type="ECO:0000256" key="6">
    <source>
        <dbReference type="ARBA" id="ARBA00081568"/>
    </source>
</evidence>
<evidence type="ECO:0000313" key="10">
    <source>
        <dbReference type="Proteomes" id="UP000243876"/>
    </source>
</evidence>
<dbReference type="EMBL" id="CENE01000065">
    <property type="protein sequence ID" value="CEQ43214.1"/>
    <property type="molecule type" value="Genomic_DNA"/>
</dbReference>
<keyword evidence="10" id="KW-1185">Reference proteome</keyword>
<comment type="subcellular location">
    <subcellularLocation>
        <location evidence="7">Mitochondrion inner membrane</location>
        <topology evidence="7">Peripheral membrane protein</topology>
        <orientation evidence="7">Matrix side</orientation>
    </subcellularLocation>
</comment>
<comment type="function">
    <text evidence="7">Lyase that catalyzes the C1-decarboxylation of 4-hydroxy-3-methoxy-5-(all-trans-polyprenyl)benzoic acid into 2-methoxy-6-(all-trans-polyprenyl)phenol during ubiquinone biosynthesis.</text>
</comment>
<proteinExistence type="inferred from homology"/>
<dbReference type="Pfam" id="PF05019">
    <property type="entry name" value="Coq4"/>
    <property type="match status" value="1"/>
</dbReference>
<feature type="region of interest" description="Disordered" evidence="8">
    <location>
        <begin position="116"/>
        <end position="144"/>
    </location>
</feature>
<comment type="pathway">
    <text evidence="7">Cofactor biosynthesis; ubiquinone biosynthesis.</text>
</comment>
<comment type="cofactor">
    <cofactor evidence="7">
        <name>Zn(2+)</name>
        <dbReference type="ChEBI" id="CHEBI:29105"/>
    </cofactor>
</comment>
<evidence type="ECO:0000256" key="2">
    <source>
        <dbReference type="ARBA" id="ARBA00022792"/>
    </source>
</evidence>
<evidence type="ECO:0000256" key="4">
    <source>
        <dbReference type="ARBA" id="ARBA00023136"/>
    </source>
</evidence>
<comment type="catalytic activity">
    <reaction evidence="7">
        <text>a 4-hydroxy-3-methoxy-5-(all-trans-polyprenyl)benzoate + H(+) = a 2-methoxy-6-(all-trans-polyprenyl)phenol + CO2</text>
        <dbReference type="Rhea" id="RHEA:81179"/>
        <dbReference type="Rhea" id="RHEA-COMP:9551"/>
        <dbReference type="Rhea" id="RHEA-COMP:10931"/>
        <dbReference type="ChEBI" id="CHEBI:15378"/>
        <dbReference type="ChEBI" id="CHEBI:16526"/>
        <dbReference type="ChEBI" id="CHEBI:62731"/>
        <dbReference type="ChEBI" id="CHEBI:84443"/>
        <dbReference type="EC" id="4.1.1.130"/>
    </reaction>
</comment>
<keyword evidence="4 7" id="KW-0472">Membrane</keyword>
<feature type="binding site" evidence="7">
    <location>
        <position position="212"/>
    </location>
    <ligand>
        <name>Zn(2+)</name>
        <dbReference type="ChEBI" id="CHEBI:29105"/>
    </ligand>
</feature>
<dbReference type="HAMAP" id="MF_03111">
    <property type="entry name" value="Coq4"/>
    <property type="match status" value="1"/>
</dbReference>
<keyword evidence="1 7" id="KW-0831">Ubiquinone biosynthesis</keyword>
<feature type="compositionally biased region" description="Low complexity" evidence="8">
    <location>
        <begin position="22"/>
        <end position="38"/>
    </location>
</feature>
<keyword evidence="2 7" id="KW-0999">Mitochondrion inner membrane</keyword>
<organism evidence="9 10">
    <name type="scientific">Sporidiobolus salmonicolor</name>
    <name type="common">Yeast-like fungus</name>
    <name type="synonym">Sporobolomyces salmonicolor</name>
    <dbReference type="NCBI Taxonomy" id="5005"/>
    <lineage>
        <taxon>Eukaryota</taxon>
        <taxon>Fungi</taxon>
        <taxon>Dikarya</taxon>
        <taxon>Basidiomycota</taxon>
        <taxon>Pucciniomycotina</taxon>
        <taxon>Microbotryomycetes</taxon>
        <taxon>Sporidiobolales</taxon>
        <taxon>Sporidiobolaceae</taxon>
        <taxon>Sporobolomyces</taxon>
    </lineage>
</organism>
<gene>
    <name evidence="9" type="primary">SPOSA6832_05121</name>
    <name evidence="7" type="synonym">COQ4</name>
</gene>
<feature type="binding site" evidence="7">
    <location>
        <position position="215"/>
    </location>
    <ligand>
        <name>Zn(2+)</name>
        <dbReference type="ChEBI" id="CHEBI:29105"/>
    </ligand>
</feature>
<dbReference type="UniPathway" id="UPA00232"/>
<evidence type="ECO:0000256" key="1">
    <source>
        <dbReference type="ARBA" id="ARBA00022688"/>
    </source>
</evidence>
<dbReference type="GO" id="GO:0031314">
    <property type="term" value="C:extrinsic component of mitochondrial inner membrane"/>
    <property type="evidence" value="ECO:0007669"/>
    <property type="project" value="UniProtKB-UniRule"/>
</dbReference>
<comment type="subunit">
    <text evidence="7">Component of a multi-subunit COQ enzyme complex, composed of at least COQ3, COQ4, COQ5, COQ6, COQ7 and COQ9.</text>
</comment>
<dbReference type="Proteomes" id="UP000243876">
    <property type="component" value="Unassembled WGS sequence"/>
</dbReference>
<dbReference type="AlphaFoldDB" id="A0A0D6ETE4"/>
<sequence length="326" mass="36989">MACCSCSPLLRRSPALFPAASSRTFSTTSPPSHNPSSSIKPFSAADRLPHPETPAARPTYPGHVPINLFQRALLAVGSGVMGLVDTSRHGALRPSFLFVPLTARSNPTPLNLTCTSRTRHGRRSLGNDLGPRLRTRMRSTPSGRRLLRERPRITEESIDVESLGKLEEGTFGRAYYEWLRRNKVTPDTRDPVRYVDDPELAYLLQRYRESHDFYHVLLGFGVSLPAELVVKWFELANFGLPVAFLSSVLGPLRMESDERRRLWRTYGAWALQAGGKAECLIGVEWEREWETPIRELRERFGVEKPPVGFRAWREEGRRLRAEEGRI</sequence>
<dbReference type="GO" id="GO:0120539">
    <property type="term" value="F:4-hydroxy-3-methoxy-5-polyprenylbenzoate decarboxylase activity"/>
    <property type="evidence" value="ECO:0007669"/>
    <property type="project" value="UniProtKB-EC"/>
</dbReference>
<keyword evidence="7" id="KW-0862">Zinc</keyword>
<evidence type="ECO:0000256" key="3">
    <source>
        <dbReference type="ARBA" id="ARBA00023128"/>
    </source>
</evidence>